<gene>
    <name evidence="1" type="ORF">DDQ50_13830</name>
</gene>
<keyword evidence="2" id="KW-1185">Reference proteome</keyword>
<dbReference type="OrthoDB" id="5081462at2"/>
<comment type="caution">
    <text evidence="1">The sequence shown here is derived from an EMBL/GenBank/DDBJ whole genome shotgun (WGS) entry which is preliminary data.</text>
</comment>
<protein>
    <submittedName>
        <fullName evidence="1">Uncharacterized protein</fullName>
    </submittedName>
</protein>
<organism evidence="1 2">
    <name type="scientific">Amnibacterium flavum</name>
    <dbReference type="NCBI Taxonomy" id="2173173"/>
    <lineage>
        <taxon>Bacteria</taxon>
        <taxon>Bacillati</taxon>
        <taxon>Actinomycetota</taxon>
        <taxon>Actinomycetes</taxon>
        <taxon>Micrococcales</taxon>
        <taxon>Microbacteriaceae</taxon>
        <taxon>Amnibacterium</taxon>
    </lineage>
</organism>
<dbReference type="Proteomes" id="UP000244893">
    <property type="component" value="Unassembled WGS sequence"/>
</dbReference>
<accession>A0A2V1HSV7</accession>
<evidence type="ECO:0000313" key="1">
    <source>
        <dbReference type="EMBL" id="PVZ94752.1"/>
    </source>
</evidence>
<evidence type="ECO:0000313" key="2">
    <source>
        <dbReference type="Proteomes" id="UP000244893"/>
    </source>
</evidence>
<proteinExistence type="predicted"/>
<sequence>MDEDQRRRRAAAQEAEALHALEAIMNGGDLTAESSRLSNDFTDRQTGAISGWFRRFKTPPRGDQTD</sequence>
<dbReference type="AlphaFoldDB" id="A0A2V1HSV7"/>
<reference evidence="1 2" key="1">
    <citation type="submission" date="2018-05" db="EMBL/GenBank/DDBJ databases">
        <title>Amnibacterium sp. M8JJ-5, whole genome shotgun sequence.</title>
        <authorList>
            <person name="Tuo L."/>
        </authorList>
    </citation>
    <scope>NUCLEOTIDE SEQUENCE [LARGE SCALE GENOMIC DNA]</scope>
    <source>
        <strain evidence="1 2">M8JJ-5</strain>
    </source>
</reference>
<dbReference type="RefSeq" id="WP_116757263.1">
    <property type="nucleotide sequence ID" value="NZ_JBHUEX010000001.1"/>
</dbReference>
<name>A0A2V1HSV7_9MICO</name>
<dbReference type="EMBL" id="QEOP01000002">
    <property type="protein sequence ID" value="PVZ94752.1"/>
    <property type="molecule type" value="Genomic_DNA"/>
</dbReference>